<dbReference type="RefSeq" id="WP_103870536.1">
    <property type="nucleotide sequence ID" value="NZ_FNUY01000001.1"/>
</dbReference>
<dbReference type="PANTHER" id="PTHR43876:SF7">
    <property type="entry name" value="UBIQUINONE BIOSYNTHESIS MONOOXYGENASE COQ6, MITOCHONDRIAL"/>
    <property type="match status" value="1"/>
</dbReference>
<organism evidence="2 3">
    <name type="scientific">Bosea lathyri</name>
    <dbReference type="NCBI Taxonomy" id="1036778"/>
    <lineage>
        <taxon>Bacteria</taxon>
        <taxon>Pseudomonadati</taxon>
        <taxon>Pseudomonadota</taxon>
        <taxon>Alphaproteobacteria</taxon>
        <taxon>Hyphomicrobiales</taxon>
        <taxon>Boseaceae</taxon>
        <taxon>Bosea</taxon>
    </lineage>
</organism>
<dbReference type="PRINTS" id="PR00420">
    <property type="entry name" value="RNGMNOXGNASE"/>
</dbReference>
<protein>
    <submittedName>
        <fullName evidence="2">2-polyprenyl-6-methoxyphenol hydroxylase</fullName>
    </submittedName>
</protein>
<feature type="domain" description="FAD-binding" evidence="1">
    <location>
        <begin position="8"/>
        <end position="308"/>
    </location>
</feature>
<dbReference type="PANTHER" id="PTHR43876">
    <property type="entry name" value="UBIQUINONE BIOSYNTHESIS MONOOXYGENASE COQ6, MITOCHONDRIAL"/>
    <property type="match status" value="1"/>
</dbReference>
<gene>
    <name evidence="2" type="ORF">SAMN04488115_101113</name>
</gene>
<name>A0A1H5S1W5_9HYPH</name>
<evidence type="ECO:0000313" key="3">
    <source>
        <dbReference type="Proteomes" id="UP000236743"/>
    </source>
</evidence>
<evidence type="ECO:0000313" key="2">
    <source>
        <dbReference type="EMBL" id="SEF44579.1"/>
    </source>
</evidence>
<keyword evidence="3" id="KW-1185">Reference proteome</keyword>
<dbReference type="InterPro" id="IPR051205">
    <property type="entry name" value="UbiH/COQ6_monooxygenase"/>
</dbReference>
<dbReference type="Gene3D" id="3.50.50.60">
    <property type="entry name" value="FAD/NAD(P)-binding domain"/>
    <property type="match status" value="1"/>
</dbReference>
<dbReference type="AlphaFoldDB" id="A0A1H5S1W5"/>
<dbReference type="Proteomes" id="UP000236743">
    <property type="component" value="Unassembled WGS sequence"/>
</dbReference>
<dbReference type="InterPro" id="IPR036188">
    <property type="entry name" value="FAD/NAD-bd_sf"/>
</dbReference>
<reference evidence="2 3" key="1">
    <citation type="submission" date="2016-10" db="EMBL/GenBank/DDBJ databases">
        <authorList>
            <person name="de Groot N.N."/>
        </authorList>
    </citation>
    <scope>NUCLEOTIDE SEQUENCE [LARGE SCALE GENOMIC DNA]</scope>
    <source>
        <strain evidence="2 3">DSM 26656</strain>
    </source>
</reference>
<proteinExistence type="predicted"/>
<dbReference type="SUPFAM" id="SSF51905">
    <property type="entry name" value="FAD/NAD(P)-binding domain"/>
    <property type="match status" value="1"/>
</dbReference>
<sequence length="404" mass="44263">MEATARQADIVIVGAGLAGSSAAVMLGRTDHEIVLVDPHPGCRPDFRCEKFDPSQIRLLRRMGLAGLVLPLATRSRELWVARFGRLIDRMPVDQYGILYQDLVNAVRAGVPDQVAQLSGTVAAIEPGDNRQIVTLLNGDRIDARLVVLANGLNWALRRSLGITCEMLSPAHSTTIGFDIAPLDRSRFPFESLTYYGEHPGDRTAYLTLFRLGQGMRANLMTYRAADDPWLRDFRDDPEATLQRLMPGLAALIGRFSIAPSIRVRPADLYAAGHVERPGIVLVGDAFATSCPAAGTGTNKVLTDVERLCAVHVPRWLATPGMDQRKIASFYADPEKQAADLHSLHAAYELKSLSIAEGLIWRMRRAGRFWGRLLKGLLRRSLAWPGASPTTADGIGQGDAARLRK</sequence>
<dbReference type="EMBL" id="FNUY01000001">
    <property type="protein sequence ID" value="SEF44579.1"/>
    <property type="molecule type" value="Genomic_DNA"/>
</dbReference>
<evidence type="ECO:0000259" key="1">
    <source>
        <dbReference type="Pfam" id="PF01494"/>
    </source>
</evidence>
<dbReference type="GO" id="GO:0071949">
    <property type="term" value="F:FAD binding"/>
    <property type="evidence" value="ECO:0007669"/>
    <property type="project" value="InterPro"/>
</dbReference>
<dbReference type="InterPro" id="IPR002938">
    <property type="entry name" value="FAD-bd"/>
</dbReference>
<dbReference type="OrthoDB" id="7907296at2"/>
<accession>A0A1H5S1W5</accession>
<dbReference type="Pfam" id="PF01494">
    <property type="entry name" value="FAD_binding_3"/>
    <property type="match status" value="1"/>
</dbReference>